<feature type="transmembrane region" description="Helical" evidence="8">
    <location>
        <begin position="291"/>
        <end position="318"/>
    </location>
</feature>
<feature type="transmembrane region" description="Helical" evidence="8">
    <location>
        <begin position="252"/>
        <end position="271"/>
    </location>
</feature>
<dbReference type="EMBL" id="CP108021">
    <property type="protein sequence ID" value="WUM21635.1"/>
    <property type="molecule type" value="Genomic_DNA"/>
</dbReference>
<feature type="transmembrane region" description="Helical" evidence="8">
    <location>
        <begin position="152"/>
        <end position="176"/>
    </location>
</feature>
<dbReference type="KEGG" id="whr:OG579_07625"/>
<evidence type="ECO:0000256" key="3">
    <source>
        <dbReference type="ARBA" id="ARBA00022448"/>
    </source>
</evidence>
<protein>
    <recommendedName>
        <fullName evidence="8">Nickel/cobalt efflux system</fullName>
    </recommendedName>
</protein>
<evidence type="ECO:0000256" key="2">
    <source>
        <dbReference type="ARBA" id="ARBA00010892"/>
    </source>
</evidence>
<keyword evidence="7 8" id="KW-0472">Membrane</keyword>
<keyword evidence="10" id="KW-1185">Reference proteome</keyword>
<evidence type="ECO:0000256" key="1">
    <source>
        <dbReference type="ARBA" id="ARBA00004127"/>
    </source>
</evidence>
<evidence type="ECO:0000256" key="8">
    <source>
        <dbReference type="RuleBase" id="RU362101"/>
    </source>
</evidence>
<comment type="similarity">
    <text evidence="2 8">Belongs to the NiCoT transporter (TC 2.A.52) family.</text>
</comment>
<dbReference type="InterPro" id="IPR011541">
    <property type="entry name" value="Ni/Co_transpt_high_affinity"/>
</dbReference>
<evidence type="ECO:0000256" key="6">
    <source>
        <dbReference type="ARBA" id="ARBA00022989"/>
    </source>
</evidence>
<feature type="transmembrane region" description="Helical" evidence="8">
    <location>
        <begin position="107"/>
        <end position="132"/>
    </location>
</feature>
<dbReference type="RefSeq" id="WP_328858647.1">
    <property type="nucleotide sequence ID" value="NZ_CP108021.1"/>
</dbReference>
<keyword evidence="6 8" id="KW-1133">Transmembrane helix</keyword>
<organism evidence="9 10">
    <name type="scientific">Williamsia herbipolensis</name>
    <dbReference type="NCBI Taxonomy" id="1603258"/>
    <lineage>
        <taxon>Bacteria</taxon>
        <taxon>Bacillati</taxon>
        <taxon>Actinomycetota</taxon>
        <taxon>Actinomycetes</taxon>
        <taxon>Mycobacteriales</taxon>
        <taxon>Nocardiaceae</taxon>
        <taxon>Williamsia</taxon>
    </lineage>
</organism>
<comment type="subcellular location">
    <subcellularLocation>
        <location evidence="8">Cell membrane</location>
        <topology evidence="8">Multi-pass membrane protein</topology>
    </subcellularLocation>
    <subcellularLocation>
        <location evidence="1">Endomembrane system</location>
        <topology evidence="1">Multi-pass membrane protein</topology>
    </subcellularLocation>
</comment>
<evidence type="ECO:0000313" key="10">
    <source>
        <dbReference type="Proteomes" id="UP001432128"/>
    </source>
</evidence>
<keyword evidence="4" id="KW-0533">Nickel</keyword>
<dbReference type="GO" id="GO:0005886">
    <property type="term" value="C:plasma membrane"/>
    <property type="evidence" value="ECO:0007669"/>
    <property type="project" value="UniProtKB-SubCell"/>
</dbReference>
<evidence type="ECO:0000313" key="9">
    <source>
        <dbReference type="EMBL" id="WUM21635.1"/>
    </source>
</evidence>
<feature type="transmembrane region" description="Helical" evidence="8">
    <location>
        <begin position="220"/>
        <end position="246"/>
    </location>
</feature>
<dbReference type="PANTHER" id="PTHR31611:SF0">
    <property type="entry name" value="HIGH-AFFINITY NICKEL TRANSPORT PROTEIN NIC1"/>
    <property type="match status" value="1"/>
</dbReference>
<evidence type="ECO:0000256" key="5">
    <source>
        <dbReference type="ARBA" id="ARBA00022692"/>
    </source>
</evidence>
<reference evidence="9 10" key="1">
    <citation type="submission" date="2022-10" db="EMBL/GenBank/DDBJ databases">
        <title>The complete genomes of actinobacterial strains from the NBC collection.</title>
        <authorList>
            <person name="Joergensen T.S."/>
            <person name="Alvarez Arevalo M."/>
            <person name="Sterndorff E.B."/>
            <person name="Faurdal D."/>
            <person name="Vuksanovic O."/>
            <person name="Mourched A.-S."/>
            <person name="Charusanti P."/>
            <person name="Shaw S."/>
            <person name="Blin K."/>
            <person name="Weber T."/>
        </authorList>
    </citation>
    <scope>NUCLEOTIDE SEQUENCE [LARGE SCALE GENOMIC DNA]</scope>
    <source>
        <strain evidence="9 10">NBC_00319</strain>
    </source>
</reference>
<evidence type="ECO:0000256" key="4">
    <source>
        <dbReference type="ARBA" id="ARBA00022596"/>
    </source>
</evidence>
<proteinExistence type="inferred from homology"/>
<keyword evidence="3 8" id="KW-0813">Transport</keyword>
<accession>A0AAU4K686</accession>
<feature type="transmembrane region" description="Helical" evidence="8">
    <location>
        <begin position="29"/>
        <end position="47"/>
    </location>
</feature>
<dbReference type="Pfam" id="PF03824">
    <property type="entry name" value="NicO"/>
    <property type="match status" value="1"/>
</dbReference>
<dbReference type="AlphaFoldDB" id="A0AAU4K686"/>
<dbReference type="Proteomes" id="UP001432128">
    <property type="component" value="Chromosome"/>
</dbReference>
<keyword evidence="5 8" id="KW-0812">Transmembrane</keyword>
<gene>
    <name evidence="9" type="ORF">OG579_07625</name>
</gene>
<feature type="transmembrane region" description="Helical" evidence="8">
    <location>
        <begin position="338"/>
        <end position="358"/>
    </location>
</feature>
<dbReference type="GO" id="GO:0015099">
    <property type="term" value="F:nickel cation transmembrane transporter activity"/>
    <property type="evidence" value="ECO:0007669"/>
    <property type="project" value="UniProtKB-UniRule"/>
</dbReference>
<dbReference type="GO" id="GO:0012505">
    <property type="term" value="C:endomembrane system"/>
    <property type="evidence" value="ECO:0007669"/>
    <property type="project" value="UniProtKB-SubCell"/>
</dbReference>
<name>A0AAU4K686_9NOCA</name>
<dbReference type="InterPro" id="IPR004688">
    <property type="entry name" value="Ni/Co_transpt"/>
</dbReference>
<evidence type="ECO:0000256" key="7">
    <source>
        <dbReference type="ARBA" id="ARBA00023136"/>
    </source>
</evidence>
<dbReference type="PANTHER" id="PTHR31611">
    <property type="entry name" value="HIGH-AFFINITY NICKEL TRANSPORT PROTEIN NIC1"/>
    <property type="match status" value="1"/>
</dbReference>
<dbReference type="NCBIfam" id="TIGR00802">
    <property type="entry name" value="nico"/>
    <property type="match status" value="1"/>
</dbReference>
<sequence length="380" mass="40870">MTLSDVDGPEVGVITPSVGRFTRDEVPRLLALLGVLVVLHLLGWGLFAHYNAVPRIHHLTGPDGGLVYAGAGLLAYTLGMRHAFDADHIAAIDDTTRFLLQKGRRPLAVGMFFSLGHSTVVLVFVTAIAFLASRATAVGEAFAGPGGIIGTLVSGTFLYLVAALNIVVLVGIVRVWRRARRGQFSESSLDELLARRGLMNRLFRGRYDRLINHSWQMYPLGLLFGLGFDTATQVGLLAIAGTTAIAGGLPPLAIIALPVLFAAGMTTMDTIDGVFMSKAYGWAFVTPARKIYYNITMTGLTVFLALVVGTLQILTLLADELGLAGGVFDVVASFDLERIGQLVVGTFVVVWIGALLYYRLARVDRRFTESRDQTATTGSK</sequence>